<accession>A0A0F4VCW4</accession>
<proteinExistence type="predicted"/>
<evidence type="ECO:0000256" key="1">
    <source>
        <dbReference type="SAM" id="MobiDB-lite"/>
    </source>
</evidence>
<dbReference type="RefSeq" id="WP_046053250.1">
    <property type="nucleotide sequence ID" value="NZ_LACH01000012.1"/>
</dbReference>
<name>A0A0F4VCW4_PSEFL</name>
<reference evidence="2 3" key="1">
    <citation type="submission" date="2015-03" db="EMBL/GenBank/DDBJ databases">
        <title>Comparative genomics of Pseudomonas insights into diversity of traits involved in vanlence and defense.</title>
        <authorList>
            <person name="Qin Y."/>
        </authorList>
    </citation>
    <scope>NUCLEOTIDE SEQUENCE [LARGE SCALE GENOMIC DNA]</scope>
    <source>
        <strain evidence="2 3">H24</strain>
    </source>
</reference>
<dbReference type="PATRIC" id="fig|294.133.peg.412"/>
<evidence type="ECO:0000313" key="2">
    <source>
        <dbReference type="EMBL" id="KJZ66549.1"/>
    </source>
</evidence>
<dbReference type="InterPro" id="IPR049841">
    <property type="entry name" value="VPA1267-like"/>
</dbReference>
<feature type="compositionally biased region" description="Basic and acidic residues" evidence="1">
    <location>
        <begin position="90"/>
        <end position="110"/>
    </location>
</feature>
<dbReference type="AlphaFoldDB" id="A0A0F4VCW4"/>
<gene>
    <name evidence="2" type="ORF">VD17_06895</name>
</gene>
<dbReference type="EMBL" id="LACH01000012">
    <property type="protein sequence ID" value="KJZ66549.1"/>
    <property type="molecule type" value="Genomic_DNA"/>
</dbReference>
<evidence type="ECO:0000313" key="3">
    <source>
        <dbReference type="Proteomes" id="UP000033400"/>
    </source>
</evidence>
<protein>
    <submittedName>
        <fullName evidence="2">Uncharacterized protein</fullName>
    </submittedName>
</protein>
<dbReference type="Proteomes" id="UP000033400">
    <property type="component" value="Unassembled WGS sequence"/>
</dbReference>
<sequence length="146" mass="16180">MANGQQIAEENLAAFLAWAASKTDVDFREYVHNGKLKRTEIAKECGFGKSALTQNPAIRSALENLETELRAAGVLPPLVASLPAGLKAEPPLRDADAKQRRQDAQRRNSLEQENAALRAELSAAKQMLERHTLMNEFLEETGRMPR</sequence>
<dbReference type="OrthoDB" id="6118214at2"/>
<comment type="caution">
    <text evidence="2">The sequence shown here is derived from an EMBL/GenBank/DDBJ whole genome shotgun (WGS) entry which is preliminary data.</text>
</comment>
<feature type="region of interest" description="Disordered" evidence="1">
    <location>
        <begin position="86"/>
        <end position="111"/>
    </location>
</feature>
<dbReference type="NCBIfam" id="NF040697">
    <property type="entry name" value="VPA1267_fam"/>
    <property type="match status" value="1"/>
</dbReference>
<organism evidence="2 3">
    <name type="scientific">Pseudomonas fluorescens</name>
    <dbReference type="NCBI Taxonomy" id="294"/>
    <lineage>
        <taxon>Bacteria</taxon>
        <taxon>Pseudomonadati</taxon>
        <taxon>Pseudomonadota</taxon>
        <taxon>Gammaproteobacteria</taxon>
        <taxon>Pseudomonadales</taxon>
        <taxon>Pseudomonadaceae</taxon>
        <taxon>Pseudomonas</taxon>
    </lineage>
</organism>